<proteinExistence type="predicted"/>
<evidence type="ECO:0000313" key="2">
    <source>
        <dbReference type="Proteomes" id="UP000284644"/>
    </source>
</evidence>
<evidence type="ECO:0008006" key="3">
    <source>
        <dbReference type="Google" id="ProtNLM"/>
    </source>
</evidence>
<name>A0A414I8Y9_9FIRM</name>
<accession>A0A414I8Y9</accession>
<dbReference type="RefSeq" id="WP_117628317.1">
    <property type="nucleotide sequence ID" value="NZ_QRPQ01000009.1"/>
</dbReference>
<organism evidence="1 2">
    <name type="scientific">Blautia obeum</name>
    <dbReference type="NCBI Taxonomy" id="40520"/>
    <lineage>
        <taxon>Bacteria</taxon>
        <taxon>Bacillati</taxon>
        <taxon>Bacillota</taxon>
        <taxon>Clostridia</taxon>
        <taxon>Lachnospirales</taxon>
        <taxon>Lachnospiraceae</taxon>
        <taxon>Blautia</taxon>
    </lineage>
</organism>
<reference evidence="1 2" key="1">
    <citation type="submission" date="2018-08" db="EMBL/GenBank/DDBJ databases">
        <title>A genome reference for cultivated species of the human gut microbiota.</title>
        <authorList>
            <person name="Zou Y."/>
            <person name="Xue W."/>
            <person name="Luo G."/>
        </authorList>
    </citation>
    <scope>NUCLEOTIDE SEQUENCE [LARGE SCALE GENOMIC DNA]</scope>
    <source>
        <strain evidence="1 2">AM29-25AC</strain>
    </source>
</reference>
<gene>
    <name evidence="1" type="ORF">DW767_07695</name>
</gene>
<evidence type="ECO:0000313" key="1">
    <source>
        <dbReference type="EMBL" id="RHE13225.1"/>
    </source>
</evidence>
<comment type="caution">
    <text evidence="1">The sequence shown here is derived from an EMBL/GenBank/DDBJ whole genome shotgun (WGS) entry which is preliminary data.</text>
</comment>
<dbReference type="Proteomes" id="UP000284644">
    <property type="component" value="Unassembled WGS sequence"/>
</dbReference>
<protein>
    <recommendedName>
        <fullName evidence="3">Head-tail adaptor protein</fullName>
    </recommendedName>
</protein>
<dbReference type="EMBL" id="QSJW01000004">
    <property type="protein sequence ID" value="RHE13225.1"/>
    <property type="molecule type" value="Genomic_DNA"/>
</dbReference>
<sequence length="120" mass="13538">MMFGNAMYLRPGNLWKSFRVLKMHVDNVDGYAKNSYEDTGTIVDGILAQATSNERELTKHLWDQKLHSLTHTLVVSGRCDLKKSDILAYEEKAYLVLAVDNAGDLGFAGIAYLEERNDLK</sequence>
<dbReference type="AlphaFoldDB" id="A0A414I8Y9"/>